<dbReference type="GO" id="GO:0071713">
    <property type="term" value="F:para-aminobenzoyl-glutamate hydrolase activity"/>
    <property type="evidence" value="ECO:0007669"/>
    <property type="project" value="TreeGrafter"/>
</dbReference>
<reference evidence="4" key="1">
    <citation type="submission" date="2019-05" db="EMBL/GenBank/DDBJ databases">
        <title>Genome sequence and methylation pattern of the halophilic Archaeon Natrinema versiforme BOL5-4.</title>
        <authorList>
            <person name="DasSarma P."/>
            <person name="Anton B.P."/>
            <person name="DasSarma S.L."/>
            <person name="Martinez F.L."/>
            <person name="Guzman D."/>
            <person name="Roberts R.J."/>
            <person name="DasSarma S."/>
        </authorList>
    </citation>
    <scope>NUCLEOTIDE SEQUENCE [LARGE SCALE GENOMIC DNA]</scope>
    <source>
        <strain evidence="4">BOL5-4</strain>
    </source>
</reference>
<gene>
    <name evidence="3" type="ORF">FEJ81_15555</name>
</gene>
<dbReference type="AlphaFoldDB" id="A0A4V1G008"/>
<evidence type="ECO:0000313" key="4">
    <source>
        <dbReference type="Proteomes" id="UP000302218"/>
    </source>
</evidence>
<dbReference type="SUPFAM" id="SSF53187">
    <property type="entry name" value="Zn-dependent exopeptidases"/>
    <property type="match status" value="1"/>
</dbReference>
<dbReference type="InterPro" id="IPR011650">
    <property type="entry name" value="Peptidase_M20_dimer"/>
</dbReference>
<feature type="binding site" evidence="1">
    <location>
        <position position="142"/>
    </location>
    <ligand>
        <name>Mn(2+)</name>
        <dbReference type="ChEBI" id="CHEBI:29035"/>
        <label>2</label>
    </ligand>
</feature>
<feature type="binding site" evidence="1">
    <location>
        <position position="144"/>
    </location>
    <ligand>
        <name>Mn(2+)</name>
        <dbReference type="ChEBI" id="CHEBI:29035"/>
        <label>2</label>
    </ligand>
</feature>
<proteinExistence type="predicted"/>
<dbReference type="Gene3D" id="3.40.630.10">
    <property type="entry name" value="Zn peptidases"/>
    <property type="match status" value="2"/>
</dbReference>
<dbReference type="OrthoDB" id="247417at2157"/>
<dbReference type="Pfam" id="PF07687">
    <property type="entry name" value="M20_dimer"/>
    <property type="match status" value="1"/>
</dbReference>
<dbReference type="Pfam" id="PF01546">
    <property type="entry name" value="Peptidase_M20"/>
    <property type="match status" value="1"/>
</dbReference>
<evidence type="ECO:0000313" key="3">
    <source>
        <dbReference type="EMBL" id="QCS43696.1"/>
    </source>
</evidence>
<dbReference type="GO" id="GO:0046657">
    <property type="term" value="P:folic acid catabolic process"/>
    <property type="evidence" value="ECO:0007669"/>
    <property type="project" value="TreeGrafter"/>
</dbReference>
<dbReference type="InterPro" id="IPR036264">
    <property type="entry name" value="Bact_exopeptidase_dim_dom"/>
</dbReference>
<dbReference type="NCBIfam" id="TIGR01891">
    <property type="entry name" value="amidohydrolases"/>
    <property type="match status" value="1"/>
</dbReference>
<accession>A0A4V1G008</accession>
<dbReference type="PANTHER" id="PTHR30575">
    <property type="entry name" value="PEPTIDASE M20"/>
    <property type="match status" value="1"/>
</dbReference>
<protein>
    <submittedName>
        <fullName evidence="3">Amidohydrolase</fullName>
    </submittedName>
</protein>
<evidence type="ECO:0000256" key="1">
    <source>
        <dbReference type="PIRSR" id="PIRSR005962-1"/>
    </source>
</evidence>
<dbReference type="GO" id="GO:0016805">
    <property type="term" value="F:dipeptidase activity"/>
    <property type="evidence" value="ECO:0007669"/>
    <property type="project" value="TreeGrafter"/>
</dbReference>
<dbReference type="GO" id="GO:0046872">
    <property type="term" value="F:metal ion binding"/>
    <property type="evidence" value="ECO:0007669"/>
    <property type="project" value="UniProtKB-KW"/>
</dbReference>
<evidence type="ECO:0000259" key="2">
    <source>
        <dbReference type="Pfam" id="PF07687"/>
    </source>
</evidence>
<dbReference type="PIRSF" id="PIRSF005962">
    <property type="entry name" value="Pept_M20D_amidohydro"/>
    <property type="match status" value="1"/>
</dbReference>
<name>A0A4V1G008_9EURY</name>
<dbReference type="GO" id="GO:0005737">
    <property type="term" value="C:cytoplasm"/>
    <property type="evidence" value="ECO:0007669"/>
    <property type="project" value="TreeGrafter"/>
</dbReference>
<dbReference type="InterPro" id="IPR017439">
    <property type="entry name" value="Amidohydrolase"/>
</dbReference>
<dbReference type="Proteomes" id="UP000302218">
    <property type="component" value="Chromosome"/>
</dbReference>
<comment type="cofactor">
    <cofactor evidence="1">
        <name>Mn(2+)</name>
        <dbReference type="ChEBI" id="CHEBI:29035"/>
    </cofactor>
    <text evidence="1">The Mn(2+) ion enhances activity.</text>
</comment>
<dbReference type="SUPFAM" id="SSF55031">
    <property type="entry name" value="Bacterial exopeptidase dimerisation domain"/>
    <property type="match status" value="1"/>
</dbReference>
<feature type="binding site" evidence="1">
    <location>
        <position position="397"/>
    </location>
    <ligand>
        <name>Mn(2+)</name>
        <dbReference type="ChEBI" id="CHEBI:29035"/>
        <label>1</label>
    </ligand>
</feature>
<dbReference type="EMBL" id="CP040330">
    <property type="protein sequence ID" value="QCS43696.1"/>
    <property type="molecule type" value="Genomic_DNA"/>
</dbReference>
<feature type="binding site" evidence="1">
    <location>
        <position position="177"/>
    </location>
    <ligand>
        <name>Mn(2+)</name>
        <dbReference type="ChEBI" id="CHEBI:29035"/>
        <label>2</label>
    </ligand>
</feature>
<keyword evidence="3" id="KW-0378">Hydrolase</keyword>
<feature type="binding site" evidence="1">
    <location>
        <position position="201"/>
    </location>
    <ligand>
        <name>Mn(2+)</name>
        <dbReference type="ChEBI" id="CHEBI:29035"/>
        <label>2</label>
    </ligand>
</feature>
<organism evidence="3 4">
    <name type="scientific">Natrinema versiforme</name>
    <dbReference type="NCBI Taxonomy" id="88724"/>
    <lineage>
        <taxon>Archaea</taxon>
        <taxon>Methanobacteriati</taxon>
        <taxon>Methanobacteriota</taxon>
        <taxon>Stenosarchaea group</taxon>
        <taxon>Halobacteria</taxon>
        <taxon>Halobacteriales</taxon>
        <taxon>Natrialbaceae</taxon>
        <taxon>Natrinema</taxon>
    </lineage>
</organism>
<dbReference type="InterPro" id="IPR052030">
    <property type="entry name" value="Peptidase_M20/M20A_hydrolases"/>
</dbReference>
<dbReference type="InterPro" id="IPR002933">
    <property type="entry name" value="Peptidase_M20"/>
</dbReference>
<keyword evidence="1" id="KW-0479">Metal-binding</keyword>
<dbReference type="KEGG" id="nvr:FEJ81_15555"/>
<dbReference type="PANTHER" id="PTHR30575:SF3">
    <property type="entry name" value="PEPTIDASE M20 DIMERISATION DOMAIN-CONTAINING PROTEIN"/>
    <property type="match status" value="1"/>
</dbReference>
<sequence length="427" mass="45268">MTADDLVSLRRDLHRKPEPAWREFYTTARIVDELESRLGDDLDGLHVGPEAIAGDHRMAVPDDPELTHWYERARDAGIDPDVLERLEGGYTGAVAVLERGDGPTVGLRVDIDALPRPESDDPTHAPTAAGFRSEHEGAMHACGHDAHATIGIGVAERIAASDDFSGTLKVFFQPAEEVVGGGKSMAESEHIQDIDALLAVHIGLNHPTGEIVAGIDGFLAVSHLEAEFAGESAHAGGHPEQGRNAVQAMATAVQNLYGIARHNDGKTRVNAGVVEGGSAANVIPDEARIVAEVRGETTDLMEYMKGRTRQVLRSAARMHDCEVDIETGAEAPSATSDDALVSIVADVAGDTAGVERVLERDELGGSEDATFLMRAVQEHGGTACYVGVGTDHPGGHHTATFDVDEDSIGHGIDVLADSIEEISRQHA</sequence>
<keyword evidence="1" id="KW-0464">Manganese</keyword>
<feature type="domain" description="Peptidase M20 dimerisation" evidence="2">
    <location>
        <begin position="225"/>
        <end position="316"/>
    </location>
</feature>
<dbReference type="RefSeq" id="WP_138246148.1">
    <property type="nucleotide sequence ID" value="NZ_CP040330.1"/>
</dbReference>
<dbReference type="GeneID" id="40266718"/>